<dbReference type="SUPFAM" id="SSF140453">
    <property type="entry name" value="EsxAB dimer-like"/>
    <property type="match status" value="1"/>
</dbReference>
<dbReference type="Gene3D" id="1.10.287.1060">
    <property type="entry name" value="ESAT-6-like"/>
    <property type="match status" value="1"/>
</dbReference>
<dbReference type="RefSeq" id="WP_064909702.1">
    <property type="nucleotide sequence ID" value="NZ_JAUJFK010000002.1"/>
</dbReference>
<keyword evidence="3" id="KW-1185">Reference proteome</keyword>
<protein>
    <recommendedName>
        <fullName evidence="1">ESAT-6-like protein</fullName>
    </recommendedName>
</protein>
<evidence type="ECO:0000313" key="2">
    <source>
        <dbReference type="EMBL" id="PPJ28509.1"/>
    </source>
</evidence>
<dbReference type="Proteomes" id="UP000238356">
    <property type="component" value="Unassembled WGS sequence"/>
</dbReference>
<sequence length="106" mass="11497">MPFHAEGDQLNAFAQEMEKKHQDIAGMIQAAHGNATDLQGPAFQGGAGKAFQATFEQFLTAANKMNDALLQNSENLKSAGSKYAEMEEQNLSHLQQSANSPSLNWT</sequence>
<name>A0A2S6A6W4_9NOCA</name>
<comment type="similarity">
    <text evidence="1">Belongs to the WXG100 family.</text>
</comment>
<dbReference type="NCBIfam" id="TIGR03930">
    <property type="entry name" value="WXG100_ESAT6"/>
    <property type="match status" value="1"/>
</dbReference>
<evidence type="ECO:0000256" key="1">
    <source>
        <dbReference type="RuleBase" id="RU362001"/>
    </source>
</evidence>
<comment type="caution">
    <text evidence="2">The sequence shown here is derived from an EMBL/GenBank/DDBJ whole genome shotgun (WGS) entry which is preliminary data.</text>
</comment>
<accession>A0A2S6A6W4</accession>
<gene>
    <name evidence="2" type="ORF">C5F51_13030</name>
</gene>
<proteinExistence type="inferred from homology"/>
<reference evidence="2 3" key="1">
    <citation type="submission" date="2018-02" db="EMBL/GenBank/DDBJ databases">
        <title>8 Nocardia nova and 1 Nocardia cyriacigeorgica strain used for evolution to TMP-SMX.</title>
        <authorList>
            <person name="Mehta H."/>
            <person name="Weng J."/>
            <person name="Shamoo Y."/>
        </authorList>
    </citation>
    <scope>NUCLEOTIDE SEQUENCE [LARGE SCALE GENOMIC DNA]</scope>
    <source>
        <strain evidence="2 3">BAA2227</strain>
    </source>
</reference>
<evidence type="ECO:0000313" key="3">
    <source>
        <dbReference type="Proteomes" id="UP000238356"/>
    </source>
</evidence>
<dbReference type="InterPro" id="IPR036689">
    <property type="entry name" value="ESAT-6-like_sf"/>
</dbReference>
<dbReference type="AlphaFoldDB" id="A0A2S6A6W4"/>
<dbReference type="EMBL" id="PSZD01000007">
    <property type="protein sequence ID" value="PPJ28509.1"/>
    <property type="molecule type" value="Genomic_DNA"/>
</dbReference>
<dbReference type="InterPro" id="IPR010310">
    <property type="entry name" value="T7SS_ESAT-6-like"/>
</dbReference>
<dbReference type="Pfam" id="PF06013">
    <property type="entry name" value="WXG100"/>
    <property type="match status" value="1"/>
</dbReference>
<organism evidence="2 3">
    <name type="scientific">Nocardia nova</name>
    <dbReference type="NCBI Taxonomy" id="37330"/>
    <lineage>
        <taxon>Bacteria</taxon>
        <taxon>Bacillati</taxon>
        <taxon>Actinomycetota</taxon>
        <taxon>Actinomycetes</taxon>
        <taxon>Mycobacteriales</taxon>
        <taxon>Nocardiaceae</taxon>
        <taxon>Nocardia</taxon>
    </lineage>
</organism>